<name>F0QSJ0_VULM7</name>
<dbReference type="eggNOG" id="arCOG07757">
    <property type="taxonomic scope" value="Archaea"/>
</dbReference>
<dbReference type="AlphaFoldDB" id="F0QSJ0"/>
<gene>
    <name evidence="1" type="ordered locus">VMUT_0125</name>
</gene>
<proteinExistence type="predicted"/>
<dbReference type="EMBL" id="CP002529">
    <property type="protein sequence ID" value="ADY00341.1"/>
    <property type="molecule type" value="Genomic_DNA"/>
</dbReference>
<dbReference type="KEGG" id="vmo:VMUT_0125"/>
<dbReference type="HOGENOM" id="CLU_2581609_0_0_2"/>
<dbReference type="STRING" id="985053.VMUT_0125"/>
<evidence type="ECO:0000313" key="1">
    <source>
        <dbReference type="EMBL" id="ADY00341.1"/>
    </source>
</evidence>
<dbReference type="Proteomes" id="UP000007485">
    <property type="component" value="Chromosome"/>
</dbReference>
<sequence>MEAINRSLKVIRIKMVSKAVMRFIEELLNPYSIYYSDGVLNSEGMTLLKVIAREVLREYPNLKSRFAKARRRRDYEYVSGLLNDVISYLSQSSR</sequence>
<reference evidence="1 2" key="1">
    <citation type="journal article" date="2011" name="J. Bacteriol.">
        <title>Complete genome sequence of 'Vulcanisaeta moutnovskia' strain 768-28, a novel member of the hyperthermophilic crenarchaeal genus vulcanisaeta.</title>
        <authorList>
            <person name="Gumerov V.M."/>
            <person name="Mardanov A.V."/>
            <person name="Beletsky A.V."/>
            <person name="Prokofeva M.I."/>
            <person name="Bonch-Osmolovskaya E.A."/>
            <person name="Ravin N.V."/>
            <person name="Skryabin K.G."/>
        </authorList>
    </citation>
    <scope>NUCLEOTIDE SEQUENCE [LARGE SCALE GENOMIC DNA]</scope>
    <source>
        <strain evidence="1 2">768-28</strain>
    </source>
</reference>
<evidence type="ECO:0000313" key="2">
    <source>
        <dbReference type="Proteomes" id="UP000007485"/>
    </source>
</evidence>
<organism evidence="1 2">
    <name type="scientific">Vulcanisaeta moutnovskia (strain 768-28)</name>
    <dbReference type="NCBI Taxonomy" id="985053"/>
    <lineage>
        <taxon>Archaea</taxon>
        <taxon>Thermoproteota</taxon>
        <taxon>Thermoprotei</taxon>
        <taxon>Thermoproteales</taxon>
        <taxon>Thermoproteaceae</taxon>
        <taxon>Vulcanisaeta</taxon>
    </lineage>
</organism>
<accession>F0QSJ0</accession>
<keyword evidence="2" id="KW-1185">Reference proteome</keyword>
<protein>
    <submittedName>
        <fullName evidence="1">Uncharacterized protein</fullName>
    </submittedName>
</protein>